<dbReference type="Proteomes" id="UP000483362">
    <property type="component" value="Unassembled WGS sequence"/>
</dbReference>
<reference evidence="1 2" key="1">
    <citation type="submission" date="2019-08" db="EMBL/GenBank/DDBJ databases">
        <title>In-depth cultivation of the pig gut microbiome towards novel bacterial diversity and tailored functional studies.</title>
        <authorList>
            <person name="Wylensek D."/>
            <person name="Hitch T.C.A."/>
            <person name="Clavel T."/>
        </authorList>
    </citation>
    <scope>NUCLEOTIDE SEQUENCE [LARGE SCALE GENOMIC DNA]</scope>
    <source>
        <strain evidence="1 2">Oil-RF-744-WCA-WT-10</strain>
    </source>
</reference>
<sequence>MNTIILMWNPSISSVNMHDYEQSMKNCIEEYFNWSVWDWEHAQACDRFYLVRVGEGNTGIVMKGVLSSEPFEAEDWSGKGRQVFYMDMEPDIIINPDKAPIITTAELQRDLPGFVWDSGHSGQILEPKLADMLEDKWHKYIDENEAMFEDPEKAVRPRRGKAFLQIITHPVSPRRDRR</sequence>
<accession>A0A6L5XEU9</accession>
<keyword evidence="2" id="KW-1185">Reference proteome</keyword>
<organism evidence="1 2">
    <name type="scientific">Sodaliphilus pleomorphus</name>
    <dbReference type="NCBI Taxonomy" id="2606626"/>
    <lineage>
        <taxon>Bacteria</taxon>
        <taxon>Pseudomonadati</taxon>
        <taxon>Bacteroidota</taxon>
        <taxon>Bacteroidia</taxon>
        <taxon>Bacteroidales</taxon>
        <taxon>Muribaculaceae</taxon>
        <taxon>Sodaliphilus</taxon>
    </lineage>
</organism>
<dbReference type="EMBL" id="VULT01000011">
    <property type="protein sequence ID" value="MSS17674.1"/>
    <property type="molecule type" value="Genomic_DNA"/>
</dbReference>
<dbReference type="AlphaFoldDB" id="A0A6L5XEU9"/>
<gene>
    <name evidence="1" type="ORF">FYJ29_07895</name>
</gene>
<name>A0A6L5XEU9_9BACT</name>
<proteinExistence type="predicted"/>
<evidence type="ECO:0000313" key="2">
    <source>
        <dbReference type="Proteomes" id="UP000483362"/>
    </source>
</evidence>
<protein>
    <submittedName>
        <fullName evidence="1">Uncharacterized protein</fullName>
    </submittedName>
</protein>
<dbReference type="RefSeq" id="WP_154327755.1">
    <property type="nucleotide sequence ID" value="NZ_CP045696.1"/>
</dbReference>
<evidence type="ECO:0000313" key="1">
    <source>
        <dbReference type="EMBL" id="MSS17674.1"/>
    </source>
</evidence>
<comment type="caution">
    <text evidence="1">The sequence shown here is derived from an EMBL/GenBank/DDBJ whole genome shotgun (WGS) entry which is preliminary data.</text>
</comment>